<name>A0ABU7LVF7_9PROT</name>
<organism evidence="3 4">
    <name type="scientific">Hyphobacterium marinum</name>
    <dbReference type="NCBI Taxonomy" id="3116574"/>
    <lineage>
        <taxon>Bacteria</taxon>
        <taxon>Pseudomonadati</taxon>
        <taxon>Pseudomonadota</taxon>
        <taxon>Alphaproteobacteria</taxon>
        <taxon>Maricaulales</taxon>
        <taxon>Maricaulaceae</taxon>
        <taxon>Hyphobacterium</taxon>
    </lineage>
</organism>
<keyword evidence="1" id="KW-0812">Transmembrane</keyword>
<comment type="caution">
    <text evidence="3">The sequence shown here is derived from an EMBL/GenBank/DDBJ whole genome shotgun (WGS) entry which is preliminary data.</text>
</comment>
<feature type="transmembrane region" description="Helical" evidence="1">
    <location>
        <begin position="146"/>
        <end position="162"/>
    </location>
</feature>
<feature type="transmembrane region" description="Helical" evidence="1">
    <location>
        <begin position="63"/>
        <end position="82"/>
    </location>
</feature>
<feature type="transmembrane region" description="Helical" evidence="1">
    <location>
        <begin position="174"/>
        <end position="194"/>
    </location>
</feature>
<feature type="transmembrane region" description="Helical" evidence="1">
    <location>
        <begin position="116"/>
        <end position="134"/>
    </location>
</feature>
<dbReference type="Gene3D" id="1.10.3730.20">
    <property type="match status" value="1"/>
</dbReference>
<feature type="transmembrane region" description="Helical" evidence="1">
    <location>
        <begin position="206"/>
        <end position="229"/>
    </location>
</feature>
<dbReference type="InterPro" id="IPR037185">
    <property type="entry name" value="EmrE-like"/>
</dbReference>
<evidence type="ECO:0000313" key="4">
    <source>
        <dbReference type="Proteomes" id="UP001310692"/>
    </source>
</evidence>
<reference evidence="3 4" key="1">
    <citation type="submission" date="2024-01" db="EMBL/GenBank/DDBJ databases">
        <title>Hyphobacterium bacterium isolated from marine sediment.</title>
        <authorList>
            <person name="Zhao S."/>
        </authorList>
    </citation>
    <scope>NUCLEOTIDE SEQUENCE [LARGE SCALE GENOMIC DNA]</scope>
    <source>
        <strain evidence="3 4">Y60-23</strain>
    </source>
</reference>
<evidence type="ECO:0000313" key="3">
    <source>
        <dbReference type="EMBL" id="MEE2565537.1"/>
    </source>
</evidence>
<feature type="domain" description="EamA" evidence="2">
    <location>
        <begin position="147"/>
        <end position="278"/>
    </location>
</feature>
<feature type="transmembrane region" description="Helical" evidence="1">
    <location>
        <begin position="6"/>
        <end position="25"/>
    </location>
</feature>
<accession>A0ABU7LVF7</accession>
<dbReference type="Pfam" id="PF00892">
    <property type="entry name" value="EamA"/>
    <property type="match status" value="2"/>
</dbReference>
<feature type="transmembrane region" description="Helical" evidence="1">
    <location>
        <begin position="89"/>
        <end position="110"/>
    </location>
</feature>
<feature type="domain" description="EamA" evidence="2">
    <location>
        <begin position="7"/>
        <end position="130"/>
    </location>
</feature>
<feature type="transmembrane region" description="Helical" evidence="1">
    <location>
        <begin position="235"/>
        <end position="255"/>
    </location>
</feature>
<feature type="transmembrane region" description="Helical" evidence="1">
    <location>
        <begin position="262"/>
        <end position="280"/>
    </location>
</feature>
<dbReference type="SUPFAM" id="SSF103481">
    <property type="entry name" value="Multidrug resistance efflux transporter EmrE"/>
    <property type="match status" value="2"/>
</dbReference>
<keyword evidence="1" id="KW-1133">Transmembrane helix</keyword>
<dbReference type="InterPro" id="IPR000620">
    <property type="entry name" value="EamA_dom"/>
</dbReference>
<evidence type="ECO:0000256" key="1">
    <source>
        <dbReference type="SAM" id="Phobius"/>
    </source>
</evidence>
<dbReference type="EMBL" id="JAZDRO010000001">
    <property type="protein sequence ID" value="MEE2565537.1"/>
    <property type="molecule type" value="Genomic_DNA"/>
</dbReference>
<protein>
    <submittedName>
        <fullName evidence="3">EamA family transporter</fullName>
    </submittedName>
</protein>
<keyword evidence="1" id="KW-0472">Membrane</keyword>
<keyword evidence="4" id="KW-1185">Reference proteome</keyword>
<dbReference type="Proteomes" id="UP001310692">
    <property type="component" value="Unassembled WGS sequence"/>
</dbReference>
<gene>
    <name evidence="3" type="ORF">V0U35_02495</name>
</gene>
<evidence type="ECO:0000259" key="2">
    <source>
        <dbReference type="Pfam" id="PF00892"/>
    </source>
</evidence>
<feature type="transmembrane region" description="Helical" evidence="1">
    <location>
        <begin position="32"/>
        <end position="51"/>
    </location>
</feature>
<proteinExistence type="predicted"/>
<sequence>MSGESLAALAMLGSAILHAGMTFFTKQARDRLVFRSVSIGLSTLIFLPVAVLNPIPPAEVWPFLLFGAFLVWVFNMLMISAFDRGEMNLVYPVMRGAAPALAAIVAFLALRETLPPLGVLGLAIATAALVAFAWPEKGGVPKAKALGFALACAAVTAGYSVNDAAGVRLLGDPVTYAAWFFVLSSITLTTTALVRRGKAYLASARAMFRLGAMSALFNAGTYTLALYAYANAPVAQMAAIRETSFVFGAILSALVLKESFGLKRFLLAIGLAGGLVLLQLA</sequence>
<dbReference type="RefSeq" id="WP_330195072.1">
    <property type="nucleotide sequence ID" value="NZ_JAZDRO010000001.1"/>
</dbReference>